<evidence type="ECO:0000256" key="5">
    <source>
        <dbReference type="ARBA" id="ARBA00022801"/>
    </source>
</evidence>
<dbReference type="CDD" id="cd08662">
    <property type="entry name" value="M13"/>
    <property type="match status" value="1"/>
</dbReference>
<dbReference type="PROSITE" id="PS51885">
    <property type="entry name" value="NEPRILYSIN"/>
    <property type="match status" value="1"/>
</dbReference>
<comment type="cofactor">
    <cofactor evidence="1">
        <name>Zn(2+)</name>
        <dbReference type="ChEBI" id="CHEBI:29105"/>
    </cofactor>
</comment>
<dbReference type="Gene3D" id="3.40.390.10">
    <property type="entry name" value="Collagenase (Catalytic Domain)"/>
    <property type="match status" value="1"/>
</dbReference>
<keyword evidence="6" id="KW-0862">Zinc</keyword>
<dbReference type="Gene3D" id="1.10.1380.10">
    <property type="entry name" value="Neutral endopeptidase , domain2"/>
    <property type="match status" value="1"/>
</dbReference>
<keyword evidence="3" id="KW-0645">Protease</keyword>
<feature type="domain" description="Peptidase M13 N-terminal" evidence="9">
    <location>
        <begin position="152"/>
        <end position="538"/>
    </location>
</feature>
<dbReference type="PANTHER" id="PTHR11733">
    <property type="entry name" value="ZINC METALLOPROTEASE FAMILY M13 NEPRILYSIN-RELATED"/>
    <property type="match status" value="1"/>
</dbReference>
<dbReference type="STRING" id="109264.A0A1F7ZVG2"/>
<accession>A0A1F7ZVG2</accession>
<dbReference type="SUPFAM" id="SSF55486">
    <property type="entry name" value="Metalloproteases ('zincins'), catalytic domain"/>
    <property type="match status" value="1"/>
</dbReference>
<dbReference type="Pfam" id="PF01431">
    <property type="entry name" value="Peptidase_M13"/>
    <property type="match status" value="1"/>
</dbReference>
<name>A0A1F7ZVG2_9EURO</name>
<evidence type="ECO:0000256" key="6">
    <source>
        <dbReference type="ARBA" id="ARBA00022833"/>
    </source>
</evidence>
<feature type="non-terminal residue" evidence="10">
    <location>
        <position position="1"/>
    </location>
</feature>
<dbReference type="PRINTS" id="PR00786">
    <property type="entry name" value="NEPRILYSIN"/>
</dbReference>
<reference evidence="10 11" key="1">
    <citation type="journal article" date="2016" name="Genome Biol. Evol.">
        <title>Draft genome sequence of an aflatoxigenic Aspergillus species, A. bombycis.</title>
        <authorList>
            <person name="Moore G.G."/>
            <person name="Mack B.M."/>
            <person name="Beltz S.B."/>
            <person name="Gilbert M.K."/>
        </authorList>
    </citation>
    <scope>NUCLEOTIDE SEQUENCE [LARGE SCALE GENOMIC DNA]</scope>
    <source>
        <strain evidence="11">NRRL 26010</strain>
    </source>
</reference>
<evidence type="ECO:0000313" key="11">
    <source>
        <dbReference type="Proteomes" id="UP000179179"/>
    </source>
</evidence>
<evidence type="ECO:0000259" key="8">
    <source>
        <dbReference type="Pfam" id="PF01431"/>
    </source>
</evidence>
<keyword evidence="7" id="KW-0482">Metalloprotease</keyword>
<keyword evidence="11" id="KW-1185">Reference proteome</keyword>
<dbReference type="GO" id="GO:0004222">
    <property type="term" value="F:metalloendopeptidase activity"/>
    <property type="evidence" value="ECO:0007669"/>
    <property type="project" value="InterPro"/>
</dbReference>
<protein>
    <submittedName>
        <fullName evidence="10">Peptidase family M13 protein</fullName>
    </submittedName>
</protein>
<comment type="caution">
    <text evidence="10">The sequence shown here is derived from an EMBL/GenBank/DDBJ whole genome shotgun (WGS) entry which is preliminary data.</text>
</comment>
<keyword evidence="5" id="KW-0378">Hydrolase</keyword>
<organism evidence="10 11">
    <name type="scientific">Aspergillus bombycis</name>
    <dbReference type="NCBI Taxonomy" id="109264"/>
    <lineage>
        <taxon>Eukaryota</taxon>
        <taxon>Fungi</taxon>
        <taxon>Dikarya</taxon>
        <taxon>Ascomycota</taxon>
        <taxon>Pezizomycotina</taxon>
        <taxon>Eurotiomycetes</taxon>
        <taxon>Eurotiomycetidae</taxon>
        <taxon>Eurotiales</taxon>
        <taxon>Aspergillaceae</taxon>
        <taxon>Aspergillus</taxon>
    </lineage>
</organism>
<dbReference type="InterPro" id="IPR018497">
    <property type="entry name" value="Peptidase_M13_C"/>
</dbReference>
<dbReference type="EMBL" id="LYCR01000071">
    <property type="protein sequence ID" value="OGM43407.1"/>
    <property type="molecule type" value="Genomic_DNA"/>
</dbReference>
<dbReference type="OrthoDB" id="6475849at2759"/>
<dbReference type="InterPro" id="IPR000718">
    <property type="entry name" value="Peptidase_M13"/>
</dbReference>
<dbReference type="InterPro" id="IPR024079">
    <property type="entry name" value="MetalloPept_cat_dom_sf"/>
</dbReference>
<evidence type="ECO:0000259" key="9">
    <source>
        <dbReference type="Pfam" id="PF05649"/>
    </source>
</evidence>
<dbReference type="RefSeq" id="XP_022387124.1">
    <property type="nucleotide sequence ID" value="XM_022534781.1"/>
</dbReference>
<dbReference type="InterPro" id="IPR042089">
    <property type="entry name" value="Peptidase_M13_dom_2"/>
</dbReference>
<evidence type="ECO:0000256" key="7">
    <source>
        <dbReference type="ARBA" id="ARBA00023049"/>
    </source>
</evidence>
<keyword evidence="4" id="KW-0479">Metal-binding</keyword>
<proteinExistence type="inferred from homology"/>
<evidence type="ECO:0000313" key="10">
    <source>
        <dbReference type="EMBL" id="OGM43407.1"/>
    </source>
</evidence>
<evidence type="ECO:0000256" key="2">
    <source>
        <dbReference type="ARBA" id="ARBA00007357"/>
    </source>
</evidence>
<dbReference type="PANTHER" id="PTHR11733:SF167">
    <property type="entry name" value="FI17812P1-RELATED"/>
    <property type="match status" value="1"/>
</dbReference>
<dbReference type="GO" id="GO:0016485">
    <property type="term" value="P:protein processing"/>
    <property type="evidence" value="ECO:0007669"/>
    <property type="project" value="TreeGrafter"/>
</dbReference>
<evidence type="ECO:0000256" key="1">
    <source>
        <dbReference type="ARBA" id="ARBA00001947"/>
    </source>
</evidence>
<evidence type="ECO:0000256" key="3">
    <source>
        <dbReference type="ARBA" id="ARBA00022670"/>
    </source>
</evidence>
<dbReference type="GeneID" id="34451042"/>
<evidence type="ECO:0000256" key="4">
    <source>
        <dbReference type="ARBA" id="ARBA00022723"/>
    </source>
</evidence>
<dbReference type="InterPro" id="IPR008753">
    <property type="entry name" value="Peptidase_M13_N"/>
</dbReference>
<gene>
    <name evidence="10" type="ORF">ABOM_007652</name>
</gene>
<dbReference type="AlphaFoldDB" id="A0A1F7ZVG2"/>
<dbReference type="GO" id="GO:0005886">
    <property type="term" value="C:plasma membrane"/>
    <property type="evidence" value="ECO:0007669"/>
    <property type="project" value="TreeGrafter"/>
</dbReference>
<sequence>EMRGLQDSMPSSPLKRLAVNPSVGQQQGAYRACTSDEELESASLLRHISTPELEKSRSLLGYPQDAEPHIGVLREDPLRNHASWFSLARCTIFAILSFLSVSYYFWVIIPDGPSESVPPRPVTTSICETPECVHAASEILYNLDPNHAQIDPCTDFDQYVCGGWRERHDMRPDQGAIFAGTMMSETAQTRLRHLLSSSKPSEPADSNNFEKLKAAYTACMDETTVTKRGSKPLDNMLAEFEKIYSRDSVSLKGSDADLTKAILYLMQSGVEALVSPFVAPDDRNPDSVAIFVNPLGEIGLPAREYYNSTETVKEYTTVVEKVLGEFAASSGTKHHLRDVVTFEAKIADVTPDTQSQEDVTKSYNPRTIEETQSLLPQISMSDIISALAPSEYRSDRLIVGSPSYMEALSSILNDTPREVIHLYFNWKIIQTYADEVEDAKIQPLREFNNRLAGKDPQATEERWRKCIRSLDDNLGWTLSRFYVLDSFSEASKELGDQIVSDIKERFVYTLRQTSWMPSEVRDLAIKKVGNIVQKIGYPTKSPNVMDPGDVEKYYQHLNVSNETFFENTVAAAKFDLYNEWSKLGKPTDRNEWGMTAPTVNAYYNPPGNEIVFPAGIMQPPAFYGPSAPLYLAYGAFGAVSGHELSHAFDSTGRHYDETGNYTDWWDDKTVDAFEERAQCFVDQYSDFTAPEQDSEPLHVNGRLTLGENIADAGGIGAAYHAWKKHEQVSSDPQLPGLSKFTKEQLFFISYANWWCSKTTAEAARKAIYNDPHAPKPARIIGTMENSREFKEAFNCPVKKPVCKLW</sequence>
<dbReference type="Pfam" id="PF05649">
    <property type="entry name" value="Peptidase_M13_N"/>
    <property type="match status" value="1"/>
</dbReference>
<dbReference type="GO" id="GO:0046872">
    <property type="term" value="F:metal ion binding"/>
    <property type="evidence" value="ECO:0007669"/>
    <property type="project" value="UniProtKB-KW"/>
</dbReference>
<feature type="domain" description="Peptidase M13 C-terminal" evidence="8">
    <location>
        <begin position="600"/>
        <end position="800"/>
    </location>
</feature>
<dbReference type="Proteomes" id="UP000179179">
    <property type="component" value="Unassembled WGS sequence"/>
</dbReference>
<comment type="similarity">
    <text evidence="2">Belongs to the peptidase M13 family.</text>
</comment>